<dbReference type="OrthoDB" id="244283at2759"/>
<dbReference type="RefSeq" id="XP_028879330.1">
    <property type="nucleotide sequence ID" value="XM_029029309.1"/>
</dbReference>
<organism evidence="2 3">
    <name type="scientific">Trypanosoma theileri</name>
    <dbReference type="NCBI Taxonomy" id="67003"/>
    <lineage>
        <taxon>Eukaryota</taxon>
        <taxon>Discoba</taxon>
        <taxon>Euglenozoa</taxon>
        <taxon>Kinetoplastea</taxon>
        <taxon>Metakinetoplastina</taxon>
        <taxon>Trypanosomatida</taxon>
        <taxon>Trypanosomatidae</taxon>
        <taxon>Trypanosoma</taxon>
    </lineage>
</organism>
<feature type="compositionally biased region" description="Polar residues" evidence="1">
    <location>
        <begin position="376"/>
        <end position="396"/>
    </location>
</feature>
<sequence>MIPAINMSKIITDSGGKVGEHSTTNGNMDGGKSQQEIRPSTPLRSRTSTRNASRAVRDGSPHRTPRAGAATTTANTNTNIATNVEDGSSTADLRRRAEEVSSVLGVNILQVQDVFVLQCKAIEVAERMIRMEEWYNVQLQERSAYLEHRISQLAAGMGGQGTHGVGDKWVTPTTIRSRPSTGSAGTTLSRPTLSVTPTSSVRHPSAVSHAIHAAHTAHAASSVTSTPPAPPITVASHNTSGALSPNDTQTISYATHVNPRTPDSSRIRLSHHHSSPLASGAVHPPSRDVSILGHIPSRNSTTLRRQHKSTGGGGSITGSRTKATGTERRKVRSLSVTVGRISRGSSDAGVEETTDDVARRPKKRRSLGATVLLSMPTRNTTPKRVQPSTGRIGYSS</sequence>
<protein>
    <submittedName>
        <fullName evidence="2">Uncharacterized protein</fullName>
    </submittedName>
</protein>
<dbReference type="VEuPathDB" id="TriTrypDB:TM35_000361240"/>
<keyword evidence="3" id="KW-1185">Reference proteome</keyword>
<dbReference type="EMBL" id="NBCO01000036">
    <property type="protein sequence ID" value="ORC85264.1"/>
    <property type="molecule type" value="Genomic_DNA"/>
</dbReference>
<feature type="region of interest" description="Disordered" evidence="1">
    <location>
        <begin position="1"/>
        <end position="90"/>
    </location>
</feature>
<feature type="compositionally biased region" description="Low complexity" evidence="1">
    <location>
        <begin position="203"/>
        <end position="236"/>
    </location>
</feature>
<accession>A0A1X0NKG7</accession>
<proteinExistence type="predicted"/>
<evidence type="ECO:0000256" key="1">
    <source>
        <dbReference type="SAM" id="MobiDB-lite"/>
    </source>
</evidence>
<dbReference type="Proteomes" id="UP000192257">
    <property type="component" value="Unassembled WGS sequence"/>
</dbReference>
<dbReference type="AlphaFoldDB" id="A0A1X0NKG7"/>
<feature type="compositionally biased region" description="Polar residues" evidence="1">
    <location>
        <begin position="237"/>
        <end position="255"/>
    </location>
</feature>
<evidence type="ECO:0000313" key="2">
    <source>
        <dbReference type="EMBL" id="ORC85264.1"/>
    </source>
</evidence>
<comment type="caution">
    <text evidence="2">The sequence shown here is derived from an EMBL/GenBank/DDBJ whole genome shotgun (WGS) entry which is preliminary data.</text>
</comment>
<reference evidence="2 3" key="1">
    <citation type="submission" date="2017-03" db="EMBL/GenBank/DDBJ databases">
        <title>An alternative strategy for trypanosome survival in the mammalian bloodstream revealed through genome and transcriptome analysis of the ubiquitous bovine parasite Trypanosoma (Megatrypanum) theileri.</title>
        <authorList>
            <person name="Kelly S."/>
            <person name="Ivens A."/>
            <person name="Mott A."/>
            <person name="O'Neill E."/>
            <person name="Emms D."/>
            <person name="Macleod O."/>
            <person name="Voorheis P."/>
            <person name="Matthews J."/>
            <person name="Matthews K."/>
            <person name="Carrington M."/>
        </authorList>
    </citation>
    <scope>NUCLEOTIDE SEQUENCE [LARGE SCALE GENOMIC DNA]</scope>
    <source>
        <strain evidence="2">Edinburgh</strain>
    </source>
</reference>
<feature type="compositionally biased region" description="Low complexity" evidence="1">
    <location>
        <begin position="69"/>
        <end position="83"/>
    </location>
</feature>
<feature type="compositionally biased region" description="Polar residues" evidence="1">
    <location>
        <begin position="21"/>
        <end position="38"/>
    </location>
</feature>
<name>A0A1X0NKG7_9TRYP</name>
<gene>
    <name evidence="2" type="ORF">TM35_000361240</name>
</gene>
<feature type="compositionally biased region" description="Polar residues" evidence="1">
    <location>
        <begin position="171"/>
        <end position="202"/>
    </location>
</feature>
<feature type="region of interest" description="Disordered" evidence="1">
    <location>
        <begin position="157"/>
        <end position="396"/>
    </location>
</feature>
<feature type="compositionally biased region" description="Low complexity" evidence="1">
    <location>
        <begin position="44"/>
        <end position="54"/>
    </location>
</feature>
<evidence type="ECO:0000313" key="3">
    <source>
        <dbReference type="Proteomes" id="UP000192257"/>
    </source>
</evidence>
<dbReference type="GeneID" id="39989089"/>